<evidence type="ECO:0000256" key="4">
    <source>
        <dbReference type="PIRSR" id="PIRSR601820-1"/>
    </source>
</evidence>
<feature type="signal peptide" evidence="6">
    <location>
        <begin position="1"/>
        <end position="16"/>
    </location>
</feature>
<dbReference type="GO" id="GO:0005615">
    <property type="term" value="C:extracellular space"/>
    <property type="evidence" value="ECO:0007669"/>
    <property type="project" value="TreeGrafter"/>
</dbReference>
<dbReference type="PANTHER" id="PTHR11844">
    <property type="entry name" value="METALLOPROTEASE INHIBITOR"/>
    <property type="match status" value="1"/>
</dbReference>
<keyword evidence="4" id="KW-0479">Metal-binding</keyword>
<dbReference type="GO" id="GO:0046872">
    <property type="term" value="F:metal ion binding"/>
    <property type="evidence" value="ECO:0007669"/>
    <property type="project" value="UniProtKB-KW"/>
</dbReference>
<feature type="chain" id="PRO_5018246211" description="NTR domain-containing protein" evidence="6">
    <location>
        <begin position="17"/>
        <end position="104"/>
    </location>
</feature>
<evidence type="ECO:0000259" key="7">
    <source>
        <dbReference type="PROSITE" id="PS50189"/>
    </source>
</evidence>
<evidence type="ECO:0000256" key="2">
    <source>
        <dbReference type="ARBA" id="ARBA00022525"/>
    </source>
</evidence>
<accession>A0A3P7IXX5</accession>
<dbReference type="AlphaFoldDB" id="A0A3P7IXX5"/>
<name>A0A3P7IXX5_STRVU</name>
<dbReference type="Proteomes" id="UP000270094">
    <property type="component" value="Unassembled WGS sequence"/>
</dbReference>
<dbReference type="EMBL" id="UYYB01095162">
    <property type="protein sequence ID" value="VDM75306.1"/>
    <property type="molecule type" value="Genomic_DNA"/>
</dbReference>
<feature type="domain" description="NTR" evidence="7">
    <location>
        <begin position="17"/>
        <end position="104"/>
    </location>
</feature>
<evidence type="ECO:0000256" key="1">
    <source>
        <dbReference type="ARBA" id="ARBA00004613"/>
    </source>
</evidence>
<keyword evidence="3 5" id="KW-1015">Disulfide bond</keyword>
<sequence>MRSLIFLAICIAASETCPCIKDGNLEEKFCSSDFVSHAKVLSRSPNLRDPEREQKVVFVVDHLKVYNKRNLMKLPRRVLTAAEEDWCGVDLQIGQEYVLGCQFS</sequence>
<dbReference type="InterPro" id="IPR008993">
    <property type="entry name" value="TIMP-like_OB-fold"/>
</dbReference>
<keyword evidence="9" id="KW-1185">Reference proteome</keyword>
<dbReference type="PROSITE" id="PS50189">
    <property type="entry name" value="NTR"/>
    <property type="match status" value="1"/>
</dbReference>
<dbReference type="Pfam" id="PF00965">
    <property type="entry name" value="TIMP"/>
    <property type="match status" value="1"/>
</dbReference>
<reference evidence="8 9" key="1">
    <citation type="submission" date="2018-11" db="EMBL/GenBank/DDBJ databases">
        <authorList>
            <consortium name="Pathogen Informatics"/>
        </authorList>
    </citation>
    <scope>NUCLEOTIDE SEQUENCE [LARGE SCALE GENOMIC DNA]</scope>
</reference>
<dbReference type="GO" id="GO:0031012">
    <property type="term" value="C:extracellular matrix"/>
    <property type="evidence" value="ECO:0007669"/>
    <property type="project" value="TreeGrafter"/>
</dbReference>
<gene>
    <name evidence="8" type="ORF">SVUK_LOCUS10304</name>
</gene>
<evidence type="ECO:0000313" key="8">
    <source>
        <dbReference type="EMBL" id="VDM75306.1"/>
    </source>
</evidence>
<feature type="binding site" evidence="4">
    <location>
        <position position="17"/>
    </location>
    <ligand>
        <name>Zn(2+)</name>
        <dbReference type="ChEBI" id="CHEBI:29105"/>
        <note>ligand shared with metalloproteinase partner</note>
    </ligand>
</feature>
<feature type="disulfide bond" evidence="5">
    <location>
        <begin position="17"/>
        <end position="87"/>
    </location>
</feature>
<keyword evidence="2" id="KW-0964">Secreted</keyword>
<dbReference type="InterPro" id="IPR001134">
    <property type="entry name" value="Netrin_domain"/>
</dbReference>
<proteinExistence type="predicted"/>
<dbReference type="GO" id="GO:0051045">
    <property type="term" value="P:negative regulation of membrane protein ectodomain proteolysis"/>
    <property type="evidence" value="ECO:0007669"/>
    <property type="project" value="TreeGrafter"/>
</dbReference>
<organism evidence="8 9">
    <name type="scientific">Strongylus vulgaris</name>
    <name type="common">Blood worm</name>
    <dbReference type="NCBI Taxonomy" id="40348"/>
    <lineage>
        <taxon>Eukaryota</taxon>
        <taxon>Metazoa</taxon>
        <taxon>Ecdysozoa</taxon>
        <taxon>Nematoda</taxon>
        <taxon>Chromadorea</taxon>
        <taxon>Rhabditida</taxon>
        <taxon>Rhabditina</taxon>
        <taxon>Rhabditomorpha</taxon>
        <taxon>Strongyloidea</taxon>
        <taxon>Strongylidae</taxon>
        <taxon>Strongylus</taxon>
    </lineage>
</organism>
<dbReference type="SUPFAM" id="SSF50242">
    <property type="entry name" value="TIMP-like"/>
    <property type="match status" value="1"/>
</dbReference>
<comment type="subcellular location">
    <subcellularLocation>
        <location evidence="1">Secreted</location>
    </subcellularLocation>
</comment>
<evidence type="ECO:0000256" key="5">
    <source>
        <dbReference type="PIRSR" id="PIRSR601820-3"/>
    </source>
</evidence>
<dbReference type="OrthoDB" id="5792739at2759"/>
<dbReference type="GO" id="GO:0002020">
    <property type="term" value="F:protease binding"/>
    <property type="evidence" value="ECO:0007669"/>
    <property type="project" value="TreeGrafter"/>
</dbReference>
<dbReference type="GO" id="GO:0008191">
    <property type="term" value="F:metalloendopeptidase inhibitor activity"/>
    <property type="evidence" value="ECO:0007669"/>
    <property type="project" value="InterPro"/>
</dbReference>
<keyword evidence="4" id="KW-0862">Zinc</keyword>
<dbReference type="PANTHER" id="PTHR11844:SF25">
    <property type="entry name" value="NTR DOMAIN-CONTAINING PROTEIN"/>
    <property type="match status" value="1"/>
</dbReference>
<evidence type="ECO:0000256" key="6">
    <source>
        <dbReference type="SAM" id="SignalP"/>
    </source>
</evidence>
<protein>
    <recommendedName>
        <fullName evidence="7">NTR domain-containing protein</fullName>
    </recommendedName>
</protein>
<evidence type="ECO:0000313" key="9">
    <source>
        <dbReference type="Proteomes" id="UP000270094"/>
    </source>
</evidence>
<evidence type="ECO:0000256" key="3">
    <source>
        <dbReference type="ARBA" id="ARBA00023157"/>
    </source>
</evidence>
<dbReference type="InterPro" id="IPR001820">
    <property type="entry name" value="TIMP"/>
</dbReference>
<dbReference type="Gene3D" id="2.40.50.120">
    <property type="match status" value="1"/>
</dbReference>
<keyword evidence="6" id="KW-0732">Signal</keyword>